<dbReference type="EMBL" id="JACCEM010000019">
    <property type="protein sequence ID" value="NYT51909.1"/>
    <property type="molecule type" value="Genomic_DNA"/>
</dbReference>
<dbReference type="InterPro" id="IPR050297">
    <property type="entry name" value="LipidA_mod_glycosyltrf_83"/>
</dbReference>
<feature type="domain" description="ArnT-like N-terminal" evidence="9">
    <location>
        <begin position="10"/>
        <end position="259"/>
    </location>
</feature>
<dbReference type="InterPro" id="IPR003342">
    <property type="entry name" value="ArnT-like_N"/>
</dbReference>
<comment type="caution">
    <text evidence="10">The sequence shown here is derived from an EMBL/GenBank/DDBJ whole genome shotgun (WGS) entry which is preliminary data.</text>
</comment>
<feature type="transmembrane region" description="Helical" evidence="8">
    <location>
        <begin position="228"/>
        <end position="247"/>
    </location>
</feature>
<feature type="transmembrane region" description="Helical" evidence="8">
    <location>
        <begin position="329"/>
        <end position="346"/>
    </location>
</feature>
<dbReference type="RefSeq" id="WP_180158582.1">
    <property type="nucleotide sequence ID" value="NZ_JACCEM010000019.1"/>
</dbReference>
<evidence type="ECO:0000313" key="11">
    <source>
        <dbReference type="Proteomes" id="UP000559809"/>
    </source>
</evidence>
<keyword evidence="3" id="KW-0328">Glycosyltransferase</keyword>
<comment type="subcellular location">
    <subcellularLocation>
        <location evidence="1">Cell membrane</location>
        <topology evidence="1">Multi-pass membrane protein</topology>
    </subcellularLocation>
</comment>
<feature type="transmembrane region" description="Helical" evidence="8">
    <location>
        <begin position="382"/>
        <end position="404"/>
    </location>
</feature>
<dbReference type="PANTHER" id="PTHR33908">
    <property type="entry name" value="MANNOSYLTRANSFERASE YKCB-RELATED"/>
    <property type="match status" value="1"/>
</dbReference>
<dbReference type="AlphaFoldDB" id="A0A853G6I7"/>
<evidence type="ECO:0000256" key="2">
    <source>
        <dbReference type="ARBA" id="ARBA00022475"/>
    </source>
</evidence>
<evidence type="ECO:0000256" key="5">
    <source>
        <dbReference type="ARBA" id="ARBA00022692"/>
    </source>
</evidence>
<accession>A0A853G6I7</accession>
<dbReference type="PANTHER" id="PTHR33908:SF3">
    <property type="entry name" value="UNDECAPRENYL PHOSPHATE-ALPHA-4-AMINO-4-DEOXY-L-ARABINOSE ARABINOSYL TRANSFERASE"/>
    <property type="match status" value="1"/>
</dbReference>
<evidence type="ECO:0000256" key="1">
    <source>
        <dbReference type="ARBA" id="ARBA00004651"/>
    </source>
</evidence>
<evidence type="ECO:0000256" key="3">
    <source>
        <dbReference type="ARBA" id="ARBA00022676"/>
    </source>
</evidence>
<feature type="transmembrane region" description="Helical" evidence="8">
    <location>
        <begin position="352"/>
        <end position="370"/>
    </location>
</feature>
<keyword evidence="4 10" id="KW-0808">Transferase</keyword>
<keyword evidence="5 8" id="KW-0812">Transmembrane</keyword>
<dbReference type="GO" id="GO:0005886">
    <property type="term" value="C:plasma membrane"/>
    <property type="evidence" value="ECO:0007669"/>
    <property type="project" value="UniProtKB-SubCell"/>
</dbReference>
<name>A0A853G6I7_9BURK</name>
<reference evidence="10 11" key="1">
    <citation type="submission" date="2020-07" db="EMBL/GenBank/DDBJ databases">
        <title>Taxonomic revisions and descriptions of new bacterial species based on genomic comparisons in the high-G+C-content subgroup of the family Alcaligenaceae.</title>
        <authorList>
            <person name="Szabo A."/>
            <person name="Felfoldi T."/>
        </authorList>
    </citation>
    <scope>NUCLEOTIDE SEQUENCE [LARGE SCALE GENOMIC DNA]</scope>
    <source>
        <strain evidence="10 11">LMG 24012</strain>
    </source>
</reference>
<gene>
    <name evidence="10" type="ORF">H0A72_21600</name>
</gene>
<dbReference type="GO" id="GO:0006493">
    <property type="term" value="P:protein O-linked glycosylation"/>
    <property type="evidence" value="ECO:0007669"/>
    <property type="project" value="InterPro"/>
</dbReference>
<organism evidence="10 11">
    <name type="scientific">Parapusillimonas granuli</name>
    <dbReference type="NCBI Taxonomy" id="380911"/>
    <lineage>
        <taxon>Bacteria</taxon>
        <taxon>Pseudomonadati</taxon>
        <taxon>Pseudomonadota</taxon>
        <taxon>Betaproteobacteria</taxon>
        <taxon>Burkholderiales</taxon>
        <taxon>Alcaligenaceae</taxon>
        <taxon>Parapusillimonas</taxon>
    </lineage>
</organism>
<dbReference type="GO" id="GO:0016763">
    <property type="term" value="F:pentosyltransferase activity"/>
    <property type="evidence" value="ECO:0007669"/>
    <property type="project" value="TreeGrafter"/>
</dbReference>
<dbReference type="GO" id="GO:0000030">
    <property type="term" value="F:mannosyltransferase activity"/>
    <property type="evidence" value="ECO:0007669"/>
    <property type="project" value="InterPro"/>
</dbReference>
<feature type="transmembrane region" description="Helical" evidence="8">
    <location>
        <begin position="183"/>
        <end position="216"/>
    </location>
</feature>
<evidence type="ECO:0000256" key="4">
    <source>
        <dbReference type="ARBA" id="ARBA00022679"/>
    </source>
</evidence>
<dbReference type="Proteomes" id="UP000559809">
    <property type="component" value="Unassembled WGS sequence"/>
</dbReference>
<keyword evidence="7 8" id="KW-0472">Membrane</keyword>
<evidence type="ECO:0000256" key="6">
    <source>
        <dbReference type="ARBA" id="ARBA00022989"/>
    </source>
</evidence>
<feature type="transmembrane region" description="Helical" evidence="8">
    <location>
        <begin position="113"/>
        <end position="135"/>
    </location>
</feature>
<dbReference type="GO" id="GO:0010041">
    <property type="term" value="P:response to iron(III) ion"/>
    <property type="evidence" value="ECO:0007669"/>
    <property type="project" value="TreeGrafter"/>
</dbReference>
<evidence type="ECO:0000256" key="8">
    <source>
        <dbReference type="SAM" id="Phobius"/>
    </source>
</evidence>
<keyword evidence="2" id="KW-1003">Cell membrane</keyword>
<proteinExistence type="predicted"/>
<feature type="transmembrane region" description="Helical" evidence="8">
    <location>
        <begin position="84"/>
        <end position="101"/>
    </location>
</feature>
<dbReference type="Pfam" id="PF02366">
    <property type="entry name" value="PMT"/>
    <property type="match status" value="1"/>
</dbReference>
<dbReference type="GO" id="GO:0009103">
    <property type="term" value="P:lipopolysaccharide biosynthetic process"/>
    <property type="evidence" value="ECO:0007669"/>
    <property type="project" value="UniProtKB-ARBA"/>
</dbReference>
<keyword evidence="6 8" id="KW-1133">Transmembrane helix</keyword>
<evidence type="ECO:0000256" key="7">
    <source>
        <dbReference type="ARBA" id="ARBA00023136"/>
    </source>
</evidence>
<protein>
    <submittedName>
        <fullName evidence="10">Glycosyltransferase family 39 protein</fullName>
    </submittedName>
</protein>
<evidence type="ECO:0000259" key="9">
    <source>
        <dbReference type="Pfam" id="PF02366"/>
    </source>
</evidence>
<keyword evidence="11" id="KW-1185">Reference proteome</keyword>
<evidence type="ECO:0000313" key="10">
    <source>
        <dbReference type="EMBL" id="NYT51909.1"/>
    </source>
</evidence>
<sequence>MQQRSNAVAWLTLVIVLSLPLVSMELVPFYDTSEPRYAEIARVMAQSEDWITPWFDVDVPFWGKPPLSFWAQALSMKVLGVTEFAGRFPSWLCLILTNILFLTGFKSVRGIGVALWAAIIYSTCTLVYISSGAVLTDPFLALGTTLSLVSFARVIGSGDRLLVGSLDQQPDRSVNLRNADIRWWQYGFFLGLTIGLLAKGPLAALIIFAPITVWWSLTRKTKSHTALLPWRSGLLLTALLTLPWYIAAEIKTPGFLDYFIVGEHFRRFLDPGWAGDLYGSAHRTTYGMIWVYWLEASFPWGLLVLAALGGAVFSPRMRSAAQAVYRDPLFFYWVTAALFTPVFFTFSANILWTYVLPSLAGFSILAAMLAQEVRARYSIPRVKLFTAVALVPLVVLAGSVVVWINPDLRNTERELVRYVMRQPGPSSPLFYLSELPFSARFYSSGRARAIKEAELQQIAQQDKTFYLAAPKTGPEAVYVVAGKKMTPVFSNRRYSLLKVSKRDSSLVAVRSGPS</sequence>